<evidence type="ECO:0000256" key="2">
    <source>
        <dbReference type="ARBA" id="ARBA00022664"/>
    </source>
</evidence>
<feature type="compositionally biased region" description="Basic and acidic residues" evidence="7">
    <location>
        <begin position="336"/>
        <end position="346"/>
    </location>
</feature>
<evidence type="ECO:0000256" key="5">
    <source>
        <dbReference type="ARBA" id="ARBA00023187"/>
    </source>
</evidence>
<dbReference type="OrthoDB" id="447637at2759"/>
<feature type="domain" description="SURP motif" evidence="8">
    <location>
        <begin position="132"/>
        <end position="174"/>
    </location>
</feature>
<dbReference type="GO" id="GO:0071004">
    <property type="term" value="C:U2-type prespliceosome"/>
    <property type="evidence" value="ECO:0007669"/>
    <property type="project" value="TreeGrafter"/>
</dbReference>
<feature type="compositionally biased region" description="Low complexity" evidence="7">
    <location>
        <begin position="347"/>
        <end position="356"/>
    </location>
</feature>
<feature type="region of interest" description="Disordered" evidence="7">
    <location>
        <begin position="1"/>
        <end position="22"/>
    </location>
</feature>
<name>A0A3N4LBJ7_9PEZI</name>
<feature type="domain" description="SURP motif" evidence="8">
    <location>
        <begin position="33"/>
        <end position="75"/>
    </location>
</feature>
<evidence type="ECO:0000256" key="7">
    <source>
        <dbReference type="SAM" id="MobiDB-lite"/>
    </source>
</evidence>
<keyword evidence="6" id="KW-0539">Nucleus</keyword>
<evidence type="ECO:0000256" key="6">
    <source>
        <dbReference type="ARBA" id="ARBA00023242"/>
    </source>
</evidence>
<evidence type="ECO:0000256" key="4">
    <source>
        <dbReference type="ARBA" id="ARBA00022737"/>
    </source>
</evidence>
<keyword evidence="3" id="KW-0747">Spliceosome</keyword>
<dbReference type="PANTHER" id="PTHR15316:SF1">
    <property type="entry name" value="SPLICING FACTOR 3A SUBUNIT 1"/>
    <property type="match status" value="1"/>
</dbReference>
<dbReference type="AlphaFoldDB" id="A0A3N4LBJ7"/>
<dbReference type="Proteomes" id="UP000267821">
    <property type="component" value="Unassembled WGS sequence"/>
</dbReference>
<dbReference type="FunFam" id="1.10.10.790:FF:000015">
    <property type="entry name" value="Splicing factor 3A subunit 1"/>
    <property type="match status" value="1"/>
</dbReference>
<dbReference type="GO" id="GO:0003723">
    <property type="term" value="F:RNA binding"/>
    <property type="evidence" value="ECO:0007669"/>
    <property type="project" value="InterPro"/>
</dbReference>
<feature type="compositionally biased region" description="Basic and acidic residues" evidence="7">
    <location>
        <begin position="103"/>
        <end position="114"/>
    </location>
</feature>
<evidence type="ECO:0000313" key="9">
    <source>
        <dbReference type="EMBL" id="RPB20257.1"/>
    </source>
</evidence>
<dbReference type="InterPro" id="IPR035967">
    <property type="entry name" value="SWAP/Surp_sf"/>
</dbReference>
<dbReference type="InParanoid" id="A0A3N4LBJ7"/>
<dbReference type="Gene3D" id="1.10.10.790">
    <property type="entry name" value="Surp module"/>
    <property type="match status" value="2"/>
</dbReference>
<dbReference type="GO" id="GO:0045292">
    <property type="term" value="P:mRNA cis splicing, via spliceosome"/>
    <property type="evidence" value="ECO:0007669"/>
    <property type="project" value="InterPro"/>
</dbReference>
<feature type="region of interest" description="Disordered" evidence="7">
    <location>
        <begin position="88"/>
        <end position="114"/>
    </location>
</feature>
<keyword evidence="4" id="KW-0677">Repeat</keyword>
<dbReference type="GO" id="GO:0005686">
    <property type="term" value="C:U2 snRNP"/>
    <property type="evidence" value="ECO:0007669"/>
    <property type="project" value="TreeGrafter"/>
</dbReference>
<feature type="region of interest" description="Disordered" evidence="7">
    <location>
        <begin position="329"/>
        <end position="359"/>
    </location>
</feature>
<dbReference type="InterPro" id="IPR045146">
    <property type="entry name" value="SF3A1"/>
</dbReference>
<dbReference type="Pfam" id="PF12230">
    <property type="entry name" value="PRP21_like_P"/>
    <property type="match status" value="1"/>
</dbReference>
<keyword evidence="5" id="KW-0508">mRNA splicing</keyword>
<evidence type="ECO:0000313" key="10">
    <source>
        <dbReference type="Proteomes" id="UP000267821"/>
    </source>
</evidence>
<dbReference type="FunFam" id="1.10.10.790:FF:000001">
    <property type="entry name" value="Splicing factor 3a, subunit 1"/>
    <property type="match status" value="1"/>
</dbReference>
<dbReference type="PANTHER" id="PTHR15316">
    <property type="entry name" value="SPLICEOSOME ASSOCIATED PROTEIN 114/SWAP SPLICING FACTOR-RELATED"/>
    <property type="match status" value="1"/>
</dbReference>
<sequence>MAPSTDHTPTLGLDEVSQPPAGVVLPPRDIRAIVEKTAGYVARNGQVFEQRIREKEKHNPKFSFLNPVDPYHSFYIWRLEEVRAGRGTDISAGRGPTAAAAPEPEKPKGPEEPPEFKFSARMPNISAQDLDILRLTALFVAKNGRQFMTTLSQREARNYQFDFLRPNHSFYQYFARLVDQYTELLAPRSAENSKLLEKNVKDKYSILERARKRAEWSKYQEAQKKKAEEEDDAERLAYAQLDWHDFVVVETVVFTEADDAADLPPPTTLSDLQYASLEQKAMMSLHSNQLRIEEAMPTSDPSDYQYHPPNQHQYITEEGAMDVEMEAESDHEDEEITRTRERREAQQRQQLAQAEAKGIAGPMKIRSDYVPRAAAAAASRRGVQMSVCPNCQQQIPINEMEEHMRIELLDPRWKEQRARAEARSATTNLAVNDAAANLKRLASQRGDLFDDAGKPIPQEEMERRKRAATGWDGHADSREAAKLQQLQNVNIQEQIENIHKKHQALVNPVTGPKR</sequence>
<keyword evidence="10" id="KW-1185">Reference proteome</keyword>
<reference evidence="9 10" key="1">
    <citation type="journal article" date="2018" name="Nat. Ecol. Evol.">
        <title>Pezizomycetes genomes reveal the molecular basis of ectomycorrhizal truffle lifestyle.</title>
        <authorList>
            <person name="Murat C."/>
            <person name="Payen T."/>
            <person name="Noel B."/>
            <person name="Kuo A."/>
            <person name="Morin E."/>
            <person name="Chen J."/>
            <person name="Kohler A."/>
            <person name="Krizsan K."/>
            <person name="Balestrini R."/>
            <person name="Da Silva C."/>
            <person name="Montanini B."/>
            <person name="Hainaut M."/>
            <person name="Levati E."/>
            <person name="Barry K.W."/>
            <person name="Belfiori B."/>
            <person name="Cichocki N."/>
            <person name="Clum A."/>
            <person name="Dockter R.B."/>
            <person name="Fauchery L."/>
            <person name="Guy J."/>
            <person name="Iotti M."/>
            <person name="Le Tacon F."/>
            <person name="Lindquist E.A."/>
            <person name="Lipzen A."/>
            <person name="Malagnac F."/>
            <person name="Mello A."/>
            <person name="Molinier V."/>
            <person name="Miyauchi S."/>
            <person name="Poulain J."/>
            <person name="Riccioni C."/>
            <person name="Rubini A."/>
            <person name="Sitrit Y."/>
            <person name="Splivallo R."/>
            <person name="Traeger S."/>
            <person name="Wang M."/>
            <person name="Zifcakova L."/>
            <person name="Wipf D."/>
            <person name="Zambonelli A."/>
            <person name="Paolocci F."/>
            <person name="Nowrousian M."/>
            <person name="Ottonello S."/>
            <person name="Baldrian P."/>
            <person name="Spatafora J.W."/>
            <person name="Henrissat B."/>
            <person name="Nagy L.G."/>
            <person name="Aury J.M."/>
            <person name="Wincker P."/>
            <person name="Grigoriev I.V."/>
            <person name="Bonfante P."/>
            <person name="Martin F.M."/>
        </authorList>
    </citation>
    <scope>NUCLEOTIDE SEQUENCE [LARGE SCALE GENOMIC DNA]</scope>
    <source>
        <strain evidence="9 10">ATCC MYA-4762</strain>
    </source>
</reference>
<evidence type="ECO:0000259" key="8">
    <source>
        <dbReference type="PROSITE" id="PS50128"/>
    </source>
</evidence>
<dbReference type="PROSITE" id="PS50128">
    <property type="entry name" value="SURP"/>
    <property type="match status" value="2"/>
</dbReference>
<evidence type="ECO:0000256" key="3">
    <source>
        <dbReference type="ARBA" id="ARBA00022728"/>
    </source>
</evidence>
<dbReference type="STRING" id="1051890.A0A3N4LBJ7"/>
<organism evidence="9 10">
    <name type="scientific">Terfezia boudieri ATCC MYA-4762</name>
    <dbReference type="NCBI Taxonomy" id="1051890"/>
    <lineage>
        <taxon>Eukaryota</taxon>
        <taxon>Fungi</taxon>
        <taxon>Dikarya</taxon>
        <taxon>Ascomycota</taxon>
        <taxon>Pezizomycotina</taxon>
        <taxon>Pezizomycetes</taxon>
        <taxon>Pezizales</taxon>
        <taxon>Pezizaceae</taxon>
        <taxon>Terfezia</taxon>
    </lineage>
</organism>
<dbReference type="InterPro" id="IPR000061">
    <property type="entry name" value="Surp"/>
</dbReference>
<feature type="compositionally biased region" description="Low complexity" evidence="7">
    <location>
        <begin position="92"/>
        <end position="102"/>
    </location>
</feature>
<dbReference type="Pfam" id="PF01805">
    <property type="entry name" value="Surp"/>
    <property type="match status" value="2"/>
</dbReference>
<accession>A0A3N4LBJ7</accession>
<comment type="subcellular location">
    <subcellularLocation>
        <location evidence="1">Nucleus</location>
    </subcellularLocation>
</comment>
<dbReference type="EMBL" id="ML121575">
    <property type="protein sequence ID" value="RPB20257.1"/>
    <property type="molecule type" value="Genomic_DNA"/>
</dbReference>
<evidence type="ECO:0000256" key="1">
    <source>
        <dbReference type="ARBA" id="ARBA00004123"/>
    </source>
</evidence>
<dbReference type="GO" id="GO:0071013">
    <property type="term" value="C:catalytic step 2 spliceosome"/>
    <property type="evidence" value="ECO:0007669"/>
    <property type="project" value="TreeGrafter"/>
</dbReference>
<dbReference type="SMART" id="SM00648">
    <property type="entry name" value="SWAP"/>
    <property type="match status" value="2"/>
</dbReference>
<keyword evidence="2" id="KW-0507">mRNA processing</keyword>
<protein>
    <submittedName>
        <fullName evidence="9">Surp module</fullName>
    </submittedName>
</protein>
<dbReference type="SUPFAM" id="SSF109905">
    <property type="entry name" value="Surp module (SWAP domain)"/>
    <property type="match status" value="2"/>
</dbReference>
<proteinExistence type="predicted"/>
<gene>
    <name evidence="9" type="ORF">L211DRAFT_829612</name>
</gene>
<dbReference type="GO" id="GO:0000381">
    <property type="term" value="P:regulation of alternative mRNA splicing, via spliceosome"/>
    <property type="evidence" value="ECO:0007669"/>
    <property type="project" value="TreeGrafter"/>
</dbReference>
<dbReference type="InterPro" id="IPR022030">
    <property type="entry name" value="SF3A1_dom"/>
</dbReference>